<organism evidence="1 2">
    <name type="scientific">Babesia bigemina</name>
    <dbReference type="NCBI Taxonomy" id="5866"/>
    <lineage>
        <taxon>Eukaryota</taxon>
        <taxon>Sar</taxon>
        <taxon>Alveolata</taxon>
        <taxon>Apicomplexa</taxon>
        <taxon>Aconoidasida</taxon>
        <taxon>Piroplasmida</taxon>
        <taxon>Babesiidae</taxon>
        <taxon>Babesia</taxon>
    </lineage>
</organism>
<dbReference type="KEGG" id="bbig:BBBOND_0308460"/>
<proteinExistence type="predicted"/>
<reference evidence="2" key="1">
    <citation type="journal article" date="2014" name="Nucleic Acids Res.">
        <title>The evolutionary dynamics of variant antigen genes in Babesia reveal a history of genomic innovation underlying host-parasite interaction.</title>
        <authorList>
            <person name="Jackson A.P."/>
            <person name="Otto T.D."/>
            <person name="Darby A."/>
            <person name="Ramaprasad A."/>
            <person name="Xia D."/>
            <person name="Echaide I.E."/>
            <person name="Farber M."/>
            <person name="Gahlot S."/>
            <person name="Gamble J."/>
            <person name="Gupta D."/>
            <person name="Gupta Y."/>
            <person name="Jackson L."/>
            <person name="Malandrin L."/>
            <person name="Malas T.B."/>
            <person name="Moussa E."/>
            <person name="Nair M."/>
            <person name="Reid A.J."/>
            <person name="Sanders M."/>
            <person name="Sharma J."/>
            <person name="Tracey A."/>
            <person name="Quail M.A."/>
            <person name="Weir W."/>
            <person name="Wastling J.M."/>
            <person name="Hall N."/>
            <person name="Willadsen P."/>
            <person name="Lingelbach K."/>
            <person name="Shiels B."/>
            <person name="Tait A."/>
            <person name="Berriman M."/>
            <person name="Allred D.R."/>
            <person name="Pain A."/>
        </authorList>
    </citation>
    <scope>NUCLEOTIDE SEQUENCE [LARGE SCALE GENOMIC DNA]</scope>
    <source>
        <strain evidence="2">Bond</strain>
    </source>
</reference>
<name>A0A061DAD9_BABBI</name>
<protein>
    <submittedName>
        <fullName evidence="1">Uncharacterized protein</fullName>
    </submittedName>
</protein>
<evidence type="ECO:0000313" key="1">
    <source>
        <dbReference type="EMBL" id="CDR96942.1"/>
    </source>
</evidence>
<evidence type="ECO:0000313" key="2">
    <source>
        <dbReference type="Proteomes" id="UP000033188"/>
    </source>
</evidence>
<dbReference type="EMBL" id="LK391709">
    <property type="protein sequence ID" value="CDR96942.1"/>
    <property type="molecule type" value="Genomic_DNA"/>
</dbReference>
<dbReference type="AlphaFoldDB" id="A0A061DAD9"/>
<gene>
    <name evidence="1" type="ORF">BBBOND_0308460</name>
</gene>
<dbReference type="GeneID" id="24565483"/>
<dbReference type="RefSeq" id="XP_012769128.1">
    <property type="nucleotide sequence ID" value="XM_012913674.1"/>
</dbReference>
<sequence>MRCNTFKECVKIIVTGFFRFLKLLNFSHFMLTADVRLGRIENLEKRTDISCISLVNSLCYQFFQSFGQLLKTITISTTPHLYQPVDGLPEVLRAVKSRDHDVIDRMELHMQFEAADPDSCENAVSAS</sequence>
<dbReference type="VEuPathDB" id="PiroplasmaDB:BBBOND_0308460"/>
<dbReference type="Proteomes" id="UP000033188">
    <property type="component" value="Chromosome 3"/>
</dbReference>
<accession>A0A061DAD9</accession>
<keyword evidence="2" id="KW-1185">Reference proteome</keyword>